<keyword evidence="3 8" id="KW-0479">Metal-binding</keyword>
<dbReference type="PROSITE" id="PS00704">
    <property type="entry name" value="PROK_CO2_ANHYDRASE_1"/>
    <property type="match status" value="1"/>
</dbReference>
<dbReference type="EMBL" id="CP021106">
    <property type="protein sequence ID" value="ARO87684.1"/>
    <property type="molecule type" value="Genomic_DNA"/>
</dbReference>
<dbReference type="PROSITE" id="PS51318">
    <property type="entry name" value="TAT"/>
    <property type="match status" value="1"/>
</dbReference>
<dbReference type="OrthoDB" id="9797527at2"/>
<evidence type="ECO:0000256" key="4">
    <source>
        <dbReference type="ARBA" id="ARBA00022833"/>
    </source>
</evidence>
<dbReference type="PANTHER" id="PTHR11002:SF79">
    <property type="entry name" value="CARBONIC ANHYDRASE 2"/>
    <property type="match status" value="1"/>
</dbReference>
<reference evidence="10 11" key="1">
    <citation type="journal article" date="2015" name="Int. J. Syst. Evol. Microbiol.">
        <title>Nitrosospira lacus sp. nov., a psychrotolerant, ammonia-oxidizing bacterium from sandy lake sediment.</title>
        <authorList>
            <person name="Urakawa H."/>
            <person name="Garcia J.C."/>
            <person name="Nielsen J.L."/>
            <person name="Le V.Q."/>
            <person name="Kozlowski J.A."/>
            <person name="Stein L.Y."/>
            <person name="Lim C.K."/>
            <person name="Pommerening-Roser A."/>
            <person name="Martens-Habbena W."/>
            <person name="Stahl D.A."/>
            <person name="Klotz M.G."/>
        </authorList>
    </citation>
    <scope>NUCLEOTIDE SEQUENCE [LARGE SCALE GENOMIC DNA]</scope>
    <source>
        <strain evidence="10 11">APG3</strain>
    </source>
</reference>
<evidence type="ECO:0000256" key="6">
    <source>
        <dbReference type="ARBA" id="ARBA00024993"/>
    </source>
</evidence>
<dbReference type="SMART" id="SM00947">
    <property type="entry name" value="Pro_CA"/>
    <property type="match status" value="1"/>
</dbReference>
<dbReference type="CDD" id="cd03378">
    <property type="entry name" value="beta_CA_cladeC"/>
    <property type="match status" value="1"/>
</dbReference>
<feature type="binding site" evidence="8">
    <location>
        <position position="106"/>
    </location>
    <ligand>
        <name>Zn(2+)</name>
        <dbReference type="ChEBI" id="CHEBI:29105"/>
    </ligand>
</feature>
<dbReference type="InterPro" id="IPR006311">
    <property type="entry name" value="TAT_signal"/>
</dbReference>
<evidence type="ECO:0000256" key="3">
    <source>
        <dbReference type="ARBA" id="ARBA00022723"/>
    </source>
</evidence>
<dbReference type="AlphaFoldDB" id="A0A1W6SPE2"/>
<comment type="function">
    <text evidence="6">Catalyzes the reversible hydration of carbon dioxide to form bicarbonate.</text>
</comment>
<dbReference type="KEGG" id="nlc:EBAPG3_007805"/>
<dbReference type="GO" id="GO:0004089">
    <property type="term" value="F:carbonate dehydratase activity"/>
    <property type="evidence" value="ECO:0007669"/>
    <property type="project" value="UniProtKB-EC"/>
</dbReference>
<feature type="binding site" evidence="8">
    <location>
        <position position="104"/>
    </location>
    <ligand>
        <name>Zn(2+)</name>
        <dbReference type="ChEBI" id="CHEBI:29105"/>
    </ligand>
</feature>
<dbReference type="FunFam" id="3.40.1050.10:FF:000006">
    <property type="entry name" value="Carbonic anhydrase"/>
    <property type="match status" value="1"/>
</dbReference>
<organism evidence="10 11">
    <name type="scientific">Nitrosospira lacus</name>
    <dbReference type="NCBI Taxonomy" id="1288494"/>
    <lineage>
        <taxon>Bacteria</taxon>
        <taxon>Pseudomonadati</taxon>
        <taxon>Pseudomonadota</taxon>
        <taxon>Betaproteobacteria</taxon>
        <taxon>Nitrosomonadales</taxon>
        <taxon>Nitrosomonadaceae</taxon>
        <taxon>Nitrosospira</taxon>
    </lineage>
</organism>
<evidence type="ECO:0000256" key="9">
    <source>
        <dbReference type="SAM" id="Phobius"/>
    </source>
</evidence>
<gene>
    <name evidence="10" type="ORF">EBAPG3_007805</name>
</gene>
<keyword evidence="4 8" id="KW-0862">Zinc</keyword>
<dbReference type="InterPro" id="IPR001765">
    <property type="entry name" value="Carbonic_anhydrase"/>
</dbReference>
<sequence>MCEQCDQKNEKPEQDPGKRRFLRLAAASALAAGIAGTAGRTAFAANTRHHPPLPENIMTPDEALDRLVEGNERYVAGKSTPLDFSEDRAALVSGQNPYACILSCSDSRVSPEFCFDEQRGDLFVARVAGNYLTTDFVATLEYAAAVLHTPLIMVLGHESCGAVRAAINALDKNEQFPGHIQTMASALLPAVRAAKGMPGNRYDNAIKMNVIRNMDKLRKQPPILSKLVADKKLLVVGGVYSLKTGRVELI</sequence>
<evidence type="ECO:0000256" key="2">
    <source>
        <dbReference type="ARBA" id="ARBA00012925"/>
    </source>
</evidence>
<keyword evidence="11" id="KW-1185">Reference proteome</keyword>
<evidence type="ECO:0000256" key="7">
    <source>
        <dbReference type="ARBA" id="ARBA00048348"/>
    </source>
</evidence>
<dbReference type="Gene3D" id="3.40.1050.10">
    <property type="entry name" value="Carbonic anhydrase"/>
    <property type="match status" value="1"/>
</dbReference>
<comment type="cofactor">
    <cofactor evidence="8">
        <name>Zn(2+)</name>
        <dbReference type="ChEBI" id="CHEBI:29105"/>
    </cofactor>
    <text evidence="8">Binds 1 zinc ion per subunit.</text>
</comment>
<dbReference type="Proteomes" id="UP000012179">
    <property type="component" value="Chromosome"/>
</dbReference>
<dbReference type="SUPFAM" id="SSF53056">
    <property type="entry name" value="beta-carbonic anhydrase, cab"/>
    <property type="match status" value="1"/>
</dbReference>
<dbReference type="InterPro" id="IPR036874">
    <property type="entry name" value="Carbonic_anhydrase_sf"/>
</dbReference>
<keyword evidence="9" id="KW-1133">Transmembrane helix</keyword>
<protein>
    <recommendedName>
        <fullName evidence="2">carbonic anhydrase</fullName>
        <ecNumber evidence="2">4.2.1.1</ecNumber>
    </recommendedName>
</protein>
<feature type="binding site" evidence="8">
    <location>
        <position position="160"/>
    </location>
    <ligand>
        <name>Zn(2+)</name>
        <dbReference type="ChEBI" id="CHEBI:29105"/>
    </ligand>
</feature>
<evidence type="ECO:0000313" key="11">
    <source>
        <dbReference type="Proteomes" id="UP000012179"/>
    </source>
</evidence>
<proteinExistence type="inferred from homology"/>
<dbReference type="Pfam" id="PF00484">
    <property type="entry name" value="Pro_CA"/>
    <property type="match status" value="1"/>
</dbReference>
<keyword evidence="5" id="KW-0456">Lyase</keyword>
<feature type="transmembrane region" description="Helical" evidence="9">
    <location>
        <begin position="21"/>
        <end position="43"/>
    </location>
</feature>
<evidence type="ECO:0000256" key="5">
    <source>
        <dbReference type="ARBA" id="ARBA00023239"/>
    </source>
</evidence>
<dbReference type="InterPro" id="IPR015892">
    <property type="entry name" value="Carbonic_anhydrase_CS"/>
</dbReference>
<comment type="catalytic activity">
    <reaction evidence="7">
        <text>hydrogencarbonate + H(+) = CO2 + H2O</text>
        <dbReference type="Rhea" id="RHEA:10748"/>
        <dbReference type="ChEBI" id="CHEBI:15377"/>
        <dbReference type="ChEBI" id="CHEBI:15378"/>
        <dbReference type="ChEBI" id="CHEBI:16526"/>
        <dbReference type="ChEBI" id="CHEBI:17544"/>
        <dbReference type="EC" id="4.2.1.1"/>
    </reaction>
</comment>
<dbReference type="GO" id="GO:0008270">
    <property type="term" value="F:zinc ion binding"/>
    <property type="evidence" value="ECO:0007669"/>
    <property type="project" value="InterPro"/>
</dbReference>
<feature type="binding site" evidence="8">
    <location>
        <position position="157"/>
    </location>
    <ligand>
        <name>Zn(2+)</name>
        <dbReference type="ChEBI" id="CHEBI:29105"/>
    </ligand>
</feature>
<dbReference type="EC" id="4.2.1.1" evidence="2"/>
<keyword evidence="9" id="KW-0812">Transmembrane</keyword>
<evidence type="ECO:0000256" key="1">
    <source>
        <dbReference type="ARBA" id="ARBA00006217"/>
    </source>
</evidence>
<name>A0A1W6SPE2_9PROT</name>
<keyword evidence="9" id="KW-0472">Membrane</keyword>
<evidence type="ECO:0000256" key="8">
    <source>
        <dbReference type="PIRSR" id="PIRSR601765-1"/>
    </source>
</evidence>
<dbReference type="GO" id="GO:0015976">
    <property type="term" value="P:carbon utilization"/>
    <property type="evidence" value="ECO:0007669"/>
    <property type="project" value="InterPro"/>
</dbReference>
<comment type="similarity">
    <text evidence="1">Belongs to the beta-class carbonic anhydrase family.</text>
</comment>
<dbReference type="PANTHER" id="PTHR11002">
    <property type="entry name" value="CARBONIC ANHYDRASE"/>
    <property type="match status" value="1"/>
</dbReference>
<evidence type="ECO:0000313" key="10">
    <source>
        <dbReference type="EMBL" id="ARO87684.1"/>
    </source>
</evidence>
<accession>A0A1W6SPE2</accession>